<dbReference type="GO" id="GO:0016855">
    <property type="term" value="F:racemase and epimerase activity, acting on amino acids and derivatives"/>
    <property type="evidence" value="ECO:0007669"/>
    <property type="project" value="UniProtKB-UniRule"/>
</dbReference>
<comment type="function">
    <text evidence="1">Cell wall formation. Catalyzes epimerization of the terminal L-glutamate in UDP-N-acetyl-alpha-D-muramoyl-L-alanyl-L-glutamate.</text>
</comment>
<dbReference type="InterPro" id="IPR058740">
    <property type="entry name" value="MurL_N"/>
</dbReference>
<feature type="domain" description="MurL N-terminal" evidence="3">
    <location>
        <begin position="8"/>
        <end position="287"/>
    </location>
</feature>
<evidence type="ECO:0000259" key="3">
    <source>
        <dbReference type="Pfam" id="PF26299"/>
    </source>
</evidence>
<dbReference type="GO" id="GO:0009252">
    <property type="term" value="P:peptidoglycan biosynthetic process"/>
    <property type="evidence" value="ECO:0007669"/>
    <property type="project" value="UniProtKB-UniRule"/>
</dbReference>
<keyword evidence="1" id="KW-0132">Cell division</keyword>
<dbReference type="InterPro" id="IPR058741">
    <property type="entry name" value="MurL_C"/>
</dbReference>
<accession>A0A1F6AH36</accession>
<keyword evidence="1" id="KW-0413">Isomerase</keyword>
<dbReference type="AlphaFoldDB" id="A0A1F6AH36"/>
<dbReference type="GO" id="GO:0071555">
    <property type="term" value="P:cell wall organization"/>
    <property type="evidence" value="ECO:0007669"/>
    <property type="project" value="UniProtKB-KW"/>
</dbReference>
<evidence type="ECO:0000313" key="5">
    <source>
        <dbReference type="Proteomes" id="UP000178759"/>
    </source>
</evidence>
<dbReference type="HAMAP" id="MF_02209">
    <property type="entry name" value="MurL"/>
    <property type="match status" value="1"/>
</dbReference>
<feature type="domain" description="MurL C-terminal" evidence="2">
    <location>
        <begin position="310"/>
        <end position="393"/>
    </location>
</feature>
<keyword evidence="1" id="KW-0961">Cell wall biogenesis/degradation</keyword>
<comment type="pathway">
    <text evidence="1">Cell wall biogenesis; peptidoglycan biosynthesis.</text>
</comment>
<dbReference type="UniPathway" id="UPA00219"/>
<proteinExistence type="inferred from homology"/>
<dbReference type="STRING" id="1798392.A3A79_02640"/>
<comment type="similarity">
    <text evidence="1">Belongs to the MurL family.</text>
</comment>
<comment type="catalytic activity">
    <reaction evidence="1">
        <text>UDP-N-acetyl-alpha-D-muramoyl-L-alanyl-L-glutamate + ATP + H2O = UDP-N-acetyl-alpha-D-muramoyl-L-alanyl-D-glutamate + AMP + diphosphate + H(+)</text>
        <dbReference type="Rhea" id="RHEA:58812"/>
        <dbReference type="ChEBI" id="CHEBI:15377"/>
        <dbReference type="ChEBI" id="CHEBI:15378"/>
        <dbReference type="ChEBI" id="CHEBI:30616"/>
        <dbReference type="ChEBI" id="CHEBI:33019"/>
        <dbReference type="ChEBI" id="CHEBI:83900"/>
        <dbReference type="ChEBI" id="CHEBI:142725"/>
        <dbReference type="ChEBI" id="CHEBI:456215"/>
        <dbReference type="EC" id="5.1.1.23"/>
    </reaction>
</comment>
<keyword evidence="1" id="KW-0573">Peptidoglycan synthesis</keyword>
<dbReference type="GO" id="GO:0008360">
    <property type="term" value="P:regulation of cell shape"/>
    <property type="evidence" value="ECO:0007669"/>
    <property type="project" value="UniProtKB-KW"/>
</dbReference>
<dbReference type="Pfam" id="PF26299">
    <property type="entry name" value="MurL_N"/>
    <property type="match status" value="1"/>
</dbReference>
<sequence length="438" mass="49709">MTFTELRRKHPRFIYESFEVKEEGGKLSIQFSLTLEPDIIFHPTLTIPIETKIDKSIIDLFAFHLGMVECISYWKAACPVELVVRAGSLNQEQITFWHDLFLNGLGEFFYKNNIDFTQKDFLRISSSLNPNTKYVIPAPLSRDLVLVGGGKDSALTLELLKKSGHPTRPLVLNPTRAALDAIKIAGLTNPIIVKRTIDPKLLELNNMGYLNGHTPFSAYLAFLGLFVAVLHGYENVIVSNEASASEGNVMFHGVEVNHQYSKSYRFEKMFREYAQKYLTDKYQYFSLLRPLNELQISKMFSEFPQYFSSFRSCNVGSKTDSWCGKCAKCASTFLMLFPFVAYEQVISIFGGDLFTKPEIIGFVRELVGLGSHKPFECVVTTDEAKLAVTLSIKRYQSLGKEPPRDLLNIEKEIGVVDERVLSARNNNHFVPEAYLKIL</sequence>
<dbReference type="InterPro" id="IPR043689">
    <property type="entry name" value="MurL"/>
</dbReference>
<dbReference type="EMBL" id="MFJV01000001">
    <property type="protein sequence ID" value="OGG24070.1"/>
    <property type="molecule type" value="Genomic_DNA"/>
</dbReference>
<dbReference type="Proteomes" id="UP000178759">
    <property type="component" value="Unassembled WGS sequence"/>
</dbReference>
<protein>
    <recommendedName>
        <fullName evidence="1">UDP-N-acetyl-alpha-D-muramoyl-L-alanyl-L-glutamate epimerase</fullName>
        <ecNumber evidence="1">5.1.1.23</ecNumber>
    </recommendedName>
    <alternativeName>
        <fullName evidence="1">UDP-MurNAc-L-Ala-L-Glu epimerase</fullName>
    </alternativeName>
</protein>
<evidence type="ECO:0000259" key="2">
    <source>
        <dbReference type="Pfam" id="PF26298"/>
    </source>
</evidence>
<name>A0A1F6AH36_9BACT</name>
<gene>
    <name evidence="1" type="primary">murL</name>
    <name evidence="4" type="ORF">A3A79_02640</name>
</gene>
<dbReference type="GO" id="GO:0005737">
    <property type="term" value="C:cytoplasm"/>
    <property type="evidence" value="ECO:0007669"/>
    <property type="project" value="UniProtKB-UniRule"/>
</dbReference>
<organism evidence="4 5">
    <name type="scientific">Candidatus Gottesmanbacteria bacterium RIFCSPLOWO2_01_FULL_43_11b</name>
    <dbReference type="NCBI Taxonomy" id="1798392"/>
    <lineage>
        <taxon>Bacteria</taxon>
        <taxon>Candidatus Gottesmaniibacteriota</taxon>
    </lineage>
</organism>
<evidence type="ECO:0000256" key="1">
    <source>
        <dbReference type="HAMAP-Rule" id="MF_02209"/>
    </source>
</evidence>
<evidence type="ECO:0000313" key="4">
    <source>
        <dbReference type="EMBL" id="OGG24070.1"/>
    </source>
</evidence>
<dbReference type="Pfam" id="PF26298">
    <property type="entry name" value="MurL_epimerase_C"/>
    <property type="match status" value="1"/>
</dbReference>
<comment type="caution">
    <text evidence="4">The sequence shown here is derived from an EMBL/GenBank/DDBJ whole genome shotgun (WGS) entry which is preliminary data.</text>
</comment>
<dbReference type="GO" id="GO:0051301">
    <property type="term" value="P:cell division"/>
    <property type="evidence" value="ECO:0007669"/>
    <property type="project" value="UniProtKB-KW"/>
</dbReference>
<reference evidence="4 5" key="1">
    <citation type="journal article" date="2016" name="Nat. Commun.">
        <title>Thousands of microbial genomes shed light on interconnected biogeochemical processes in an aquifer system.</title>
        <authorList>
            <person name="Anantharaman K."/>
            <person name="Brown C.T."/>
            <person name="Hug L.A."/>
            <person name="Sharon I."/>
            <person name="Castelle C.J."/>
            <person name="Probst A.J."/>
            <person name="Thomas B.C."/>
            <person name="Singh A."/>
            <person name="Wilkins M.J."/>
            <person name="Karaoz U."/>
            <person name="Brodie E.L."/>
            <person name="Williams K.H."/>
            <person name="Hubbard S.S."/>
            <person name="Banfield J.F."/>
        </authorList>
    </citation>
    <scope>NUCLEOTIDE SEQUENCE [LARGE SCALE GENOMIC DNA]</scope>
</reference>
<dbReference type="EC" id="5.1.1.23" evidence="1"/>
<keyword evidence="1" id="KW-0133">Cell shape</keyword>
<keyword evidence="1" id="KW-0131">Cell cycle</keyword>